<keyword evidence="3" id="KW-0812">Transmembrane</keyword>
<dbReference type="AlphaFoldDB" id="A0A210PHJ7"/>
<feature type="chain" id="PRO_5012826505" evidence="4">
    <location>
        <begin position="26"/>
        <end position="1024"/>
    </location>
</feature>
<reference evidence="6 7" key="1">
    <citation type="journal article" date="2017" name="Nat. Ecol. Evol.">
        <title>Scallop genome provides insights into evolution of bilaterian karyotype and development.</title>
        <authorList>
            <person name="Wang S."/>
            <person name="Zhang J."/>
            <person name="Jiao W."/>
            <person name="Li J."/>
            <person name="Xun X."/>
            <person name="Sun Y."/>
            <person name="Guo X."/>
            <person name="Huan P."/>
            <person name="Dong B."/>
            <person name="Zhang L."/>
            <person name="Hu X."/>
            <person name="Sun X."/>
            <person name="Wang J."/>
            <person name="Zhao C."/>
            <person name="Wang Y."/>
            <person name="Wang D."/>
            <person name="Huang X."/>
            <person name="Wang R."/>
            <person name="Lv J."/>
            <person name="Li Y."/>
            <person name="Zhang Z."/>
            <person name="Liu B."/>
            <person name="Lu W."/>
            <person name="Hui Y."/>
            <person name="Liang J."/>
            <person name="Zhou Z."/>
            <person name="Hou R."/>
            <person name="Li X."/>
            <person name="Liu Y."/>
            <person name="Li H."/>
            <person name="Ning X."/>
            <person name="Lin Y."/>
            <person name="Zhao L."/>
            <person name="Xing Q."/>
            <person name="Dou J."/>
            <person name="Li Y."/>
            <person name="Mao J."/>
            <person name="Guo H."/>
            <person name="Dou H."/>
            <person name="Li T."/>
            <person name="Mu C."/>
            <person name="Jiang W."/>
            <person name="Fu Q."/>
            <person name="Fu X."/>
            <person name="Miao Y."/>
            <person name="Liu J."/>
            <person name="Yu Q."/>
            <person name="Li R."/>
            <person name="Liao H."/>
            <person name="Li X."/>
            <person name="Kong Y."/>
            <person name="Jiang Z."/>
            <person name="Chourrout D."/>
            <person name="Li R."/>
            <person name="Bao Z."/>
        </authorList>
    </citation>
    <scope>NUCLEOTIDE SEQUENCE [LARGE SCALE GENOMIC DNA]</scope>
    <source>
        <strain evidence="6 7">PY_sf001</strain>
    </source>
</reference>
<feature type="compositionally biased region" description="Basic and acidic residues" evidence="2">
    <location>
        <begin position="878"/>
        <end position="889"/>
    </location>
</feature>
<feature type="transmembrane region" description="Helical" evidence="3">
    <location>
        <begin position="588"/>
        <end position="609"/>
    </location>
</feature>
<evidence type="ECO:0000313" key="7">
    <source>
        <dbReference type="Proteomes" id="UP000242188"/>
    </source>
</evidence>
<evidence type="ECO:0000256" key="1">
    <source>
        <dbReference type="ARBA" id="ARBA00023157"/>
    </source>
</evidence>
<feature type="signal peptide" evidence="4">
    <location>
        <begin position="1"/>
        <end position="25"/>
    </location>
</feature>
<dbReference type="SUPFAM" id="SSF49854">
    <property type="entry name" value="Spermadhesin, CUB domain"/>
    <property type="match status" value="1"/>
</dbReference>
<sequence length="1024" mass="114784">MTMLWTLHLCMWLSCSFLLITLTQGSQYRVSVPEDYVAFMGDLTITYTVPINVSMPNAFIRVLAHTNKGRREITTIKLFVGQATGIGRVTCGLIEAAGRHLLEMFMYLDGPLLTSKEFTVKWPDFHLYLPKRHVAQTTEVKLRYTSEARCAPLLQRYSFQIDLEYKPESQFDPSYYDTAPRVLYSEPVMDISQAITNITYSCDNFDFKGSYRAILRNSYNKNLTIAKSNVMDVQWSDVYDVRISSSSVHPCQGHLIVLYEHPQCSGMQDKIRMYVLRRDISGSLAAPLKRVYVTERRAHPDQTYVVFKCDLFPMDVTAVGFCFVYVSTSNTNLVMEQHSSCVSAHEGAVLPIDGGWSEWGAWSTCSVTCAMGKRSRYRSCSSPAPAYGGQFCNDYPVQFEPCFSPCPDAIPHTPLHTPTYYQECACGCEIKKPQGDVIGTGRCDGLSLWLLTVAEDQNIKLNFQFLKLYEDKQWIKIRDGDSVDSNLLAVSFGGVIVTQVKSSSNKMLIEFMSKTDINLNTTSGDYHSSIRTNSSSSTRLYQLKPTRKIHVHGFIANFSSIPRNYTTVLTAVPIQTLLPESSIWKSTVTIVGISLCAVIVLVAVVVAFYHKCIRKRGHKYSMAGTIDSPTHMAKSTSMHSTPSHHSALSGIEIDYDMERPLTGQSKQKSRASSISSIRSNGRSSSNRKRLKSKSDLDSTGGSPKPPSKHYSPLPSPLVQAAKTEEGDEKNSLFNTSPLLGRRPRSPKVHPSSKFKHNRDIKSPLSPPLTKHEMLKRKRFDSEQSQDKTPTNGVMEKPRGTDSLNATPLSTGSATPTTKVLCAEVHPVQREVAQFTRLEFMDKLEQEEVRKPGSGTSDDSQTPDNLCKEQTTSFINKPDFMRRNPDNSKEKPRRPTSLTESYSMNAFLPLNGSDKKSTGSNTSQKIVAPIDRHNDLPKPDGQSPKTPREICSKTSTPKSFRSSKSRLTLSPSRSVTTPSDGNLEMEYDDFIDYDDTYSYFDPIETEKLQWRGKEKLSKIVNADDD</sequence>
<dbReference type="Pfam" id="PF00431">
    <property type="entry name" value="CUB"/>
    <property type="match status" value="1"/>
</dbReference>
<dbReference type="PROSITE" id="PS50092">
    <property type="entry name" value="TSP1"/>
    <property type="match status" value="1"/>
</dbReference>
<dbReference type="FunFam" id="2.20.100.10:FF:000001">
    <property type="entry name" value="semaphorin-5A isoform X1"/>
    <property type="match status" value="1"/>
</dbReference>
<proteinExistence type="predicted"/>
<protein>
    <submittedName>
        <fullName evidence="6">SCO-spondin</fullName>
    </submittedName>
</protein>
<dbReference type="Proteomes" id="UP000242188">
    <property type="component" value="Unassembled WGS sequence"/>
</dbReference>
<evidence type="ECO:0000256" key="2">
    <source>
        <dbReference type="SAM" id="MobiDB-lite"/>
    </source>
</evidence>
<dbReference type="PANTHER" id="PTHR16311">
    <property type="entry name" value="THROMBOSPONDIN TYPE I DOMAIN-CONTAINING 1"/>
    <property type="match status" value="1"/>
</dbReference>
<accession>A0A210PHJ7</accession>
<keyword evidence="3" id="KW-0472">Membrane</keyword>
<evidence type="ECO:0000313" key="6">
    <source>
        <dbReference type="EMBL" id="OWF35937.1"/>
    </source>
</evidence>
<feature type="compositionally biased region" description="Polar residues" evidence="2">
    <location>
        <begin position="853"/>
        <end position="874"/>
    </location>
</feature>
<dbReference type="EMBL" id="NEDP02076695">
    <property type="protein sequence ID" value="OWF35937.1"/>
    <property type="molecule type" value="Genomic_DNA"/>
</dbReference>
<evidence type="ECO:0000256" key="4">
    <source>
        <dbReference type="SAM" id="SignalP"/>
    </source>
</evidence>
<keyword evidence="1" id="KW-1015">Disulfide bond</keyword>
<evidence type="ECO:0000259" key="5">
    <source>
        <dbReference type="Pfam" id="PF00431"/>
    </source>
</evidence>
<keyword evidence="7" id="KW-1185">Reference proteome</keyword>
<dbReference type="InterPro" id="IPR036383">
    <property type="entry name" value="TSP1_rpt_sf"/>
</dbReference>
<dbReference type="Pfam" id="PF00090">
    <property type="entry name" value="TSP_1"/>
    <property type="match status" value="1"/>
</dbReference>
<dbReference type="CDD" id="cd00041">
    <property type="entry name" value="CUB"/>
    <property type="match status" value="1"/>
</dbReference>
<dbReference type="Gene3D" id="2.20.100.10">
    <property type="entry name" value="Thrombospondin type-1 (TSP1) repeat"/>
    <property type="match status" value="1"/>
</dbReference>
<dbReference type="GO" id="GO:0071944">
    <property type="term" value="C:cell periphery"/>
    <property type="evidence" value="ECO:0007669"/>
    <property type="project" value="TreeGrafter"/>
</dbReference>
<feature type="compositionally biased region" description="Basic residues" evidence="2">
    <location>
        <begin position="741"/>
        <end position="758"/>
    </location>
</feature>
<feature type="domain" description="CUB" evidence="5">
    <location>
        <begin position="448"/>
        <end position="517"/>
    </location>
</feature>
<dbReference type="PANTHER" id="PTHR16311:SF3">
    <property type="entry name" value="THROMBOSPONDIN TYPE-1 DOMAIN-CONTAINING PROTEIN 1"/>
    <property type="match status" value="1"/>
</dbReference>
<dbReference type="InterPro" id="IPR000859">
    <property type="entry name" value="CUB_dom"/>
</dbReference>
<dbReference type="OrthoDB" id="446173at2759"/>
<dbReference type="InterPro" id="IPR038877">
    <property type="entry name" value="THSD1"/>
</dbReference>
<name>A0A210PHJ7_MIZYE</name>
<evidence type="ECO:0000256" key="3">
    <source>
        <dbReference type="SAM" id="Phobius"/>
    </source>
</evidence>
<feature type="compositionally biased region" description="Polar residues" evidence="2">
    <location>
        <begin position="801"/>
        <end position="814"/>
    </location>
</feature>
<feature type="compositionally biased region" description="Low complexity" evidence="2">
    <location>
        <begin position="670"/>
        <end position="684"/>
    </location>
</feature>
<feature type="region of interest" description="Disordered" evidence="2">
    <location>
        <begin position="662"/>
        <end position="814"/>
    </location>
</feature>
<keyword evidence="4" id="KW-0732">Signal</keyword>
<dbReference type="Gene3D" id="2.60.120.290">
    <property type="entry name" value="Spermadhesin, CUB domain"/>
    <property type="match status" value="1"/>
</dbReference>
<dbReference type="SMART" id="SM00209">
    <property type="entry name" value="TSP1"/>
    <property type="match status" value="1"/>
</dbReference>
<comment type="caution">
    <text evidence="6">The sequence shown here is derived from an EMBL/GenBank/DDBJ whole genome shotgun (WGS) entry which is preliminary data.</text>
</comment>
<dbReference type="InterPro" id="IPR000884">
    <property type="entry name" value="TSP1_rpt"/>
</dbReference>
<feature type="compositionally biased region" description="Polar residues" evidence="2">
    <location>
        <begin position="951"/>
        <end position="979"/>
    </location>
</feature>
<organism evidence="6 7">
    <name type="scientific">Mizuhopecten yessoensis</name>
    <name type="common">Japanese scallop</name>
    <name type="synonym">Patinopecten yessoensis</name>
    <dbReference type="NCBI Taxonomy" id="6573"/>
    <lineage>
        <taxon>Eukaryota</taxon>
        <taxon>Metazoa</taxon>
        <taxon>Spiralia</taxon>
        <taxon>Lophotrochozoa</taxon>
        <taxon>Mollusca</taxon>
        <taxon>Bivalvia</taxon>
        <taxon>Autobranchia</taxon>
        <taxon>Pteriomorphia</taxon>
        <taxon>Pectinida</taxon>
        <taxon>Pectinoidea</taxon>
        <taxon>Pectinidae</taxon>
        <taxon>Mizuhopecten</taxon>
    </lineage>
</organism>
<gene>
    <name evidence="6" type="ORF">KP79_PYT12193</name>
</gene>
<dbReference type="SUPFAM" id="SSF82895">
    <property type="entry name" value="TSP-1 type 1 repeat"/>
    <property type="match status" value="1"/>
</dbReference>
<keyword evidence="3" id="KW-1133">Transmembrane helix</keyword>
<dbReference type="InterPro" id="IPR035914">
    <property type="entry name" value="Sperma_CUB_dom_sf"/>
</dbReference>
<feature type="region of interest" description="Disordered" evidence="2">
    <location>
        <begin position="843"/>
        <end position="982"/>
    </location>
</feature>